<dbReference type="AlphaFoldDB" id="A0A2H0DWM4"/>
<keyword evidence="1" id="KW-0812">Transmembrane</keyword>
<gene>
    <name evidence="2" type="ORF">COW82_01315</name>
</gene>
<evidence type="ECO:0000256" key="1">
    <source>
        <dbReference type="SAM" id="Phobius"/>
    </source>
</evidence>
<comment type="caution">
    <text evidence="2">The sequence shown here is derived from an EMBL/GenBank/DDBJ whole genome shotgun (WGS) entry which is preliminary data.</text>
</comment>
<reference evidence="2 3" key="1">
    <citation type="submission" date="2017-09" db="EMBL/GenBank/DDBJ databases">
        <title>Depth-based differentiation of microbial function through sediment-hosted aquifers and enrichment of novel symbionts in the deep terrestrial subsurface.</title>
        <authorList>
            <person name="Probst A.J."/>
            <person name="Ladd B."/>
            <person name="Jarett J.K."/>
            <person name="Geller-Mcgrath D.E."/>
            <person name="Sieber C.M."/>
            <person name="Emerson J.B."/>
            <person name="Anantharaman K."/>
            <person name="Thomas B.C."/>
            <person name="Malmstrom R."/>
            <person name="Stieglmeier M."/>
            <person name="Klingl A."/>
            <person name="Woyke T."/>
            <person name="Ryan C.M."/>
            <person name="Banfield J.F."/>
        </authorList>
    </citation>
    <scope>NUCLEOTIDE SEQUENCE [LARGE SCALE GENOMIC DNA]</scope>
    <source>
        <strain evidence="2">CG22_combo_CG10-13_8_21_14_all_43_18</strain>
    </source>
</reference>
<proteinExistence type="predicted"/>
<keyword evidence="1" id="KW-1133">Transmembrane helix</keyword>
<protein>
    <submittedName>
        <fullName evidence="2">Uncharacterized protein</fullName>
    </submittedName>
</protein>
<evidence type="ECO:0000313" key="3">
    <source>
        <dbReference type="Proteomes" id="UP000231276"/>
    </source>
</evidence>
<dbReference type="EMBL" id="PCTS01000018">
    <property type="protein sequence ID" value="PIP86582.1"/>
    <property type="molecule type" value="Genomic_DNA"/>
</dbReference>
<accession>A0A2H0DWM4</accession>
<name>A0A2H0DWM4_9BACT</name>
<feature type="transmembrane region" description="Helical" evidence="1">
    <location>
        <begin position="78"/>
        <end position="98"/>
    </location>
</feature>
<evidence type="ECO:0000313" key="2">
    <source>
        <dbReference type="EMBL" id="PIP86582.1"/>
    </source>
</evidence>
<dbReference type="Proteomes" id="UP000231276">
    <property type="component" value="Unassembled WGS sequence"/>
</dbReference>
<organism evidence="2 3">
    <name type="scientific">Candidatus Campbellbacteria bacterium CG22_combo_CG10-13_8_21_14_all_43_18</name>
    <dbReference type="NCBI Taxonomy" id="1974530"/>
    <lineage>
        <taxon>Bacteria</taxon>
        <taxon>Candidatus Campbelliibacteriota</taxon>
    </lineage>
</organism>
<sequence>AVVLSESKPVIEKIGGLLLQKKLAVEKQIEEDRAKKAEPNLAAAGASGFYEKIREKLPPVFRILYGWLLRFLVLLFKVWWIPFIIFLLVVFKIFWGFWRRYRR</sequence>
<keyword evidence="1" id="KW-0472">Membrane</keyword>
<feature type="non-terminal residue" evidence="2">
    <location>
        <position position="1"/>
    </location>
</feature>